<dbReference type="AlphaFoldDB" id="A0A8R7U3I5"/>
<dbReference type="Gene3D" id="3.40.50.1000">
    <property type="entry name" value="HAD superfamily/HAD-like"/>
    <property type="match status" value="1"/>
</dbReference>
<reference evidence="2" key="1">
    <citation type="journal article" date="2013" name="Nature">
        <title>Draft genome of the wheat A-genome progenitor Triticum urartu.</title>
        <authorList>
            <person name="Ling H.Q."/>
            <person name="Zhao S."/>
            <person name="Liu D."/>
            <person name="Wang J."/>
            <person name="Sun H."/>
            <person name="Zhang C."/>
            <person name="Fan H."/>
            <person name="Li D."/>
            <person name="Dong L."/>
            <person name="Tao Y."/>
            <person name="Gao C."/>
            <person name="Wu H."/>
            <person name="Li Y."/>
            <person name="Cui Y."/>
            <person name="Guo X."/>
            <person name="Zheng S."/>
            <person name="Wang B."/>
            <person name="Yu K."/>
            <person name="Liang Q."/>
            <person name="Yang W."/>
            <person name="Lou X."/>
            <person name="Chen J."/>
            <person name="Feng M."/>
            <person name="Jian J."/>
            <person name="Zhang X."/>
            <person name="Luo G."/>
            <person name="Jiang Y."/>
            <person name="Liu J."/>
            <person name="Wang Z."/>
            <person name="Sha Y."/>
            <person name="Zhang B."/>
            <person name="Wu H."/>
            <person name="Tang D."/>
            <person name="Shen Q."/>
            <person name="Xue P."/>
            <person name="Zou S."/>
            <person name="Wang X."/>
            <person name="Liu X."/>
            <person name="Wang F."/>
            <person name="Yang Y."/>
            <person name="An X."/>
            <person name="Dong Z."/>
            <person name="Zhang K."/>
            <person name="Zhang X."/>
            <person name="Luo M.C."/>
            <person name="Dvorak J."/>
            <person name="Tong Y."/>
            <person name="Wang J."/>
            <person name="Yang H."/>
            <person name="Li Z."/>
            <person name="Wang D."/>
            <person name="Zhang A."/>
            <person name="Wang J."/>
        </authorList>
    </citation>
    <scope>NUCLEOTIDE SEQUENCE</scope>
    <source>
        <strain evidence="2">cv. G1812</strain>
    </source>
</reference>
<dbReference type="Gramene" id="TuG1812G0300005771.01.T01">
    <property type="protein sequence ID" value="TuG1812G0300005771.01.T01"/>
    <property type="gene ID" value="TuG1812G0300005771.01"/>
</dbReference>
<reference evidence="1" key="3">
    <citation type="submission" date="2022-06" db="UniProtKB">
        <authorList>
            <consortium name="EnsemblPlants"/>
        </authorList>
    </citation>
    <scope>IDENTIFICATION</scope>
</reference>
<dbReference type="EnsemblPlants" id="TuG1812G0300005771.01.T01">
    <property type="protein sequence ID" value="TuG1812G0300005771.01.T01"/>
    <property type="gene ID" value="TuG1812G0300005771.01"/>
</dbReference>
<reference evidence="1" key="2">
    <citation type="submission" date="2018-03" db="EMBL/GenBank/DDBJ databases">
        <title>The Triticum urartu genome reveals the dynamic nature of wheat genome evolution.</title>
        <authorList>
            <person name="Ling H."/>
            <person name="Ma B."/>
            <person name="Shi X."/>
            <person name="Liu H."/>
            <person name="Dong L."/>
            <person name="Sun H."/>
            <person name="Cao Y."/>
            <person name="Gao Q."/>
            <person name="Zheng S."/>
            <person name="Li Y."/>
            <person name="Yu Y."/>
            <person name="Du H."/>
            <person name="Qi M."/>
            <person name="Li Y."/>
            <person name="Yu H."/>
            <person name="Cui Y."/>
            <person name="Wang N."/>
            <person name="Chen C."/>
            <person name="Wu H."/>
            <person name="Zhao Y."/>
            <person name="Zhang J."/>
            <person name="Li Y."/>
            <person name="Zhou W."/>
            <person name="Zhang B."/>
            <person name="Hu W."/>
            <person name="Eijk M."/>
            <person name="Tang J."/>
            <person name="Witsenboer H."/>
            <person name="Zhao S."/>
            <person name="Li Z."/>
            <person name="Zhang A."/>
            <person name="Wang D."/>
            <person name="Liang C."/>
        </authorList>
    </citation>
    <scope>NUCLEOTIDE SEQUENCE [LARGE SCALE GENOMIC DNA]</scope>
    <source>
        <strain evidence="1">cv. G1812</strain>
    </source>
</reference>
<evidence type="ECO:0000313" key="1">
    <source>
        <dbReference type="EnsemblPlants" id="TuG1812G0300005771.01.T01"/>
    </source>
</evidence>
<dbReference type="PANTHER" id="PTHR12725:SF71">
    <property type="entry name" value="OS01G0973000 PROTEIN"/>
    <property type="match status" value="1"/>
</dbReference>
<evidence type="ECO:0000313" key="2">
    <source>
        <dbReference type="Proteomes" id="UP000015106"/>
    </source>
</evidence>
<name>A0A8R7U3I5_TRIUA</name>
<dbReference type="Proteomes" id="UP000015106">
    <property type="component" value="Chromosome 3"/>
</dbReference>
<dbReference type="InterPro" id="IPR023214">
    <property type="entry name" value="HAD_sf"/>
</dbReference>
<protein>
    <submittedName>
        <fullName evidence="1">Uncharacterized protein</fullName>
    </submittedName>
</protein>
<accession>A0A8R7U3I5</accession>
<proteinExistence type="predicted"/>
<dbReference type="PANTHER" id="PTHR12725">
    <property type="entry name" value="HALOACID DEHALOGENASE-LIKE HYDROLASE"/>
    <property type="match status" value="1"/>
</dbReference>
<organism evidence="1 2">
    <name type="scientific">Triticum urartu</name>
    <name type="common">Red wild einkorn</name>
    <name type="synonym">Crithodium urartu</name>
    <dbReference type="NCBI Taxonomy" id="4572"/>
    <lineage>
        <taxon>Eukaryota</taxon>
        <taxon>Viridiplantae</taxon>
        <taxon>Streptophyta</taxon>
        <taxon>Embryophyta</taxon>
        <taxon>Tracheophyta</taxon>
        <taxon>Spermatophyta</taxon>
        <taxon>Magnoliopsida</taxon>
        <taxon>Liliopsida</taxon>
        <taxon>Poales</taxon>
        <taxon>Poaceae</taxon>
        <taxon>BOP clade</taxon>
        <taxon>Pooideae</taxon>
        <taxon>Triticodae</taxon>
        <taxon>Triticeae</taxon>
        <taxon>Triticinae</taxon>
        <taxon>Triticum</taxon>
    </lineage>
</organism>
<keyword evidence="2" id="KW-1185">Reference proteome</keyword>
<sequence length="95" mass="10787">MAGPRAIAYQFDYDDFHGFVHGRLALEKKPDWVLRNILLSLPICKLVFTNGDNLHASRAQKRLGIEECFEGVLCFETLNPTSPTLCHLKKLRSSI</sequence>